<dbReference type="EMBL" id="JAMZFT010000003">
    <property type="protein sequence ID" value="MCP1337436.1"/>
    <property type="molecule type" value="Genomic_DNA"/>
</dbReference>
<protein>
    <submittedName>
        <fullName evidence="1">Uncharacterized protein</fullName>
    </submittedName>
</protein>
<organism evidence="1 2">
    <name type="scientific">Futiania mangrovi</name>
    <dbReference type="NCBI Taxonomy" id="2959716"/>
    <lineage>
        <taxon>Bacteria</taxon>
        <taxon>Pseudomonadati</taxon>
        <taxon>Pseudomonadota</taxon>
        <taxon>Alphaproteobacteria</taxon>
        <taxon>Futianiales</taxon>
        <taxon>Futianiaceae</taxon>
        <taxon>Futiania</taxon>
    </lineage>
</organism>
<proteinExistence type="predicted"/>
<dbReference type="RefSeq" id="WP_269333401.1">
    <property type="nucleotide sequence ID" value="NZ_JAMZFT010000003.1"/>
</dbReference>
<dbReference type="AlphaFoldDB" id="A0A9J6PBC5"/>
<dbReference type="Proteomes" id="UP001055804">
    <property type="component" value="Unassembled WGS sequence"/>
</dbReference>
<name>A0A9J6PBC5_9PROT</name>
<sequence length="121" mass="13452">MDATEGKLHLVYALTGHLPKYIGCMSVPEGQIVPAIFERVFGPATEAECTVWIAENCTPPLPEYLRLVPGGMVRQPMLVSELTGRPLRIYTKGEPLSQDYRPERISVELDTDGLILRLWAG</sequence>
<gene>
    <name evidence="1" type="ORF">NJQ99_13520</name>
</gene>
<evidence type="ECO:0000313" key="2">
    <source>
        <dbReference type="Proteomes" id="UP001055804"/>
    </source>
</evidence>
<keyword evidence="2" id="KW-1185">Reference proteome</keyword>
<accession>A0A9J6PBC5</accession>
<comment type="caution">
    <text evidence="1">The sequence shown here is derived from an EMBL/GenBank/DDBJ whole genome shotgun (WGS) entry which is preliminary data.</text>
</comment>
<evidence type="ECO:0000313" key="1">
    <source>
        <dbReference type="EMBL" id="MCP1337436.1"/>
    </source>
</evidence>
<reference evidence="1" key="1">
    <citation type="submission" date="2022-06" db="EMBL/GenBank/DDBJ databases">
        <title>Isolation and Genomics of Futiania mangrovii gen. nov., sp. nov., a Rare and Metabolically-versatile member in the Class Alphaproteobacteria.</title>
        <authorList>
            <person name="Liu L."/>
            <person name="Huang W.-C."/>
            <person name="Pan J."/>
            <person name="Li J."/>
            <person name="Huang Y."/>
            <person name="Du H."/>
            <person name="Liu Y."/>
            <person name="Li M."/>
        </authorList>
    </citation>
    <scope>NUCLEOTIDE SEQUENCE</scope>
    <source>
        <strain evidence="1">FT118</strain>
    </source>
</reference>
<dbReference type="Gene3D" id="3.30.10.10">
    <property type="entry name" value="Trypsin Inhibitor V, subunit A"/>
    <property type="match status" value="1"/>
</dbReference>